<organism evidence="3 4">
    <name type="scientific">Streblomastix strix</name>
    <dbReference type="NCBI Taxonomy" id="222440"/>
    <lineage>
        <taxon>Eukaryota</taxon>
        <taxon>Metamonada</taxon>
        <taxon>Preaxostyla</taxon>
        <taxon>Oxymonadida</taxon>
        <taxon>Streblomastigidae</taxon>
        <taxon>Streblomastix</taxon>
    </lineage>
</organism>
<dbReference type="Gene3D" id="1.10.443.10">
    <property type="entry name" value="Intergrase catalytic core"/>
    <property type="match status" value="1"/>
</dbReference>
<dbReference type="SUPFAM" id="SSF56349">
    <property type="entry name" value="DNA breaking-rejoining enzymes"/>
    <property type="match status" value="1"/>
</dbReference>
<sequence>MRNRIEINKNIIGMDMEPKGNENKNYRGKKVENDTNIEGLEQRNIQEQKREDKITSSADTQIKLPQTLDKRRVSASNGIEQSENTSIKDAFMERDIDNKQNSNQRIEMVNKENRKQSTRVIDLHNNNMHINNRLITTGHGSNDDIRQSNKIETNEVYVTDNEKLIPILAIFEWIDRLKKQFPKGTDFLLRHKGFNKPTTTKDISLQLTKLLRELKIIRASAYPIRHSAATELVELDIPGRVLTTFIHHLQNSSNVQQYYIFASSTRANFIAGQLTSNPGQDNERLSQVSQQRGKIRREGGNQLLSSSPTETGQ</sequence>
<proteinExistence type="predicted"/>
<dbReference type="AlphaFoldDB" id="A0A5J4WQF5"/>
<gene>
    <name evidence="3" type="ORF">EZS28_007668</name>
</gene>
<feature type="compositionally biased region" description="Polar residues" evidence="2">
    <location>
        <begin position="74"/>
        <end position="86"/>
    </location>
</feature>
<comment type="caution">
    <text evidence="3">The sequence shown here is derived from an EMBL/GenBank/DDBJ whole genome shotgun (WGS) entry which is preliminary data.</text>
</comment>
<feature type="compositionally biased region" description="Polar residues" evidence="2">
    <location>
        <begin position="275"/>
        <end position="292"/>
    </location>
</feature>
<keyword evidence="1" id="KW-0233">DNA recombination</keyword>
<dbReference type="InterPro" id="IPR013762">
    <property type="entry name" value="Integrase-like_cat_sf"/>
</dbReference>
<evidence type="ECO:0000313" key="4">
    <source>
        <dbReference type="Proteomes" id="UP000324800"/>
    </source>
</evidence>
<dbReference type="InterPro" id="IPR011010">
    <property type="entry name" value="DNA_brk_join_enz"/>
</dbReference>
<dbReference type="Proteomes" id="UP000324800">
    <property type="component" value="Unassembled WGS sequence"/>
</dbReference>
<feature type="region of interest" description="Disordered" evidence="2">
    <location>
        <begin position="66"/>
        <end position="86"/>
    </location>
</feature>
<evidence type="ECO:0000256" key="2">
    <source>
        <dbReference type="SAM" id="MobiDB-lite"/>
    </source>
</evidence>
<feature type="region of interest" description="Disordered" evidence="2">
    <location>
        <begin position="275"/>
        <end position="313"/>
    </location>
</feature>
<evidence type="ECO:0008006" key="5">
    <source>
        <dbReference type="Google" id="ProtNLM"/>
    </source>
</evidence>
<dbReference type="GO" id="GO:0006310">
    <property type="term" value="P:DNA recombination"/>
    <property type="evidence" value="ECO:0007669"/>
    <property type="project" value="UniProtKB-KW"/>
</dbReference>
<feature type="compositionally biased region" description="Polar residues" evidence="2">
    <location>
        <begin position="302"/>
        <end position="313"/>
    </location>
</feature>
<protein>
    <recommendedName>
        <fullName evidence="5">Tyr recombinase domain-containing protein</fullName>
    </recommendedName>
</protein>
<evidence type="ECO:0000313" key="3">
    <source>
        <dbReference type="EMBL" id="KAA6396806.1"/>
    </source>
</evidence>
<name>A0A5J4WQF5_9EUKA</name>
<accession>A0A5J4WQF5</accession>
<reference evidence="3 4" key="1">
    <citation type="submission" date="2019-03" db="EMBL/GenBank/DDBJ databases">
        <title>Single cell metagenomics reveals metabolic interactions within the superorganism composed of flagellate Streblomastix strix and complex community of Bacteroidetes bacteria on its surface.</title>
        <authorList>
            <person name="Treitli S.C."/>
            <person name="Kolisko M."/>
            <person name="Husnik F."/>
            <person name="Keeling P."/>
            <person name="Hampl V."/>
        </authorList>
    </citation>
    <scope>NUCLEOTIDE SEQUENCE [LARGE SCALE GENOMIC DNA]</scope>
    <source>
        <strain evidence="3">ST1C</strain>
    </source>
</reference>
<evidence type="ECO:0000256" key="1">
    <source>
        <dbReference type="ARBA" id="ARBA00023172"/>
    </source>
</evidence>
<dbReference type="GO" id="GO:0015074">
    <property type="term" value="P:DNA integration"/>
    <property type="evidence" value="ECO:0007669"/>
    <property type="project" value="InterPro"/>
</dbReference>
<dbReference type="GO" id="GO:0003677">
    <property type="term" value="F:DNA binding"/>
    <property type="evidence" value="ECO:0007669"/>
    <property type="project" value="InterPro"/>
</dbReference>
<dbReference type="EMBL" id="SNRW01001335">
    <property type="protein sequence ID" value="KAA6396806.1"/>
    <property type="molecule type" value="Genomic_DNA"/>
</dbReference>